<keyword evidence="3" id="KW-1185">Reference proteome</keyword>
<protein>
    <submittedName>
        <fullName evidence="2">Uncharacterized protein</fullName>
    </submittedName>
</protein>
<dbReference type="RefSeq" id="WP_146985414.1">
    <property type="nucleotide sequence ID" value="NZ_VITY01000003.1"/>
</dbReference>
<comment type="caution">
    <text evidence="2">The sequence shown here is derived from an EMBL/GenBank/DDBJ whole genome shotgun (WGS) entry which is preliminary data.</text>
</comment>
<evidence type="ECO:0000313" key="3">
    <source>
        <dbReference type="Proteomes" id="UP000321304"/>
    </source>
</evidence>
<keyword evidence="1" id="KW-1133">Transmembrane helix</keyword>
<accession>A0A560MF31</accession>
<sequence>MKPFRPTAIVLAWPLGLRPSRMPHVAIAAASVLAGVWSGVEGEGTTMRIGLASFRNVAAGRLGDGGFYASLLLSLIAIAGIAAWFLLPEPSDAGDRDIWPVSSTVIRTAQDVPTGVQSAQAAREALAAPADEPATVGVAIAPQPAEEARSSQPGAERSPLDRVRIASQSWRRGGLGSKMLVTLTLRNANDFPVKDIEIACAFIRRDGSPMTERKRLIPDTIAMKSRKTYSQMLIGFVNMNANKAKCSVVTASRA</sequence>
<organism evidence="2 3">
    <name type="scientific">Bradyrhizobium macuxiense</name>
    <dbReference type="NCBI Taxonomy" id="1755647"/>
    <lineage>
        <taxon>Bacteria</taxon>
        <taxon>Pseudomonadati</taxon>
        <taxon>Pseudomonadota</taxon>
        <taxon>Alphaproteobacteria</taxon>
        <taxon>Hyphomicrobiales</taxon>
        <taxon>Nitrobacteraceae</taxon>
        <taxon>Bradyrhizobium</taxon>
    </lineage>
</organism>
<dbReference type="EMBL" id="VITY01000003">
    <property type="protein sequence ID" value="TWC05021.1"/>
    <property type="molecule type" value="Genomic_DNA"/>
</dbReference>
<evidence type="ECO:0000256" key="1">
    <source>
        <dbReference type="SAM" id="Phobius"/>
    </source>
</evidence>
<gene>
    <name evidence="2" type="ORF">FBZ93_10330</name>
</gene>
<keyword evidence="1" id="KW-0472">Membrane</keyword>
<dbReference type="AlphaFoldDB" id="A0A560MF31"/>
<proteinExistence type="predicted"/>
<keyword evidence="1" id="KW-0812">Transmembrane</keyword>
<reference evidence="2 3" key="1">
    <citation type="submission" date="2019-06" db="EMBL/GenBank/DDBJ databases">
        <title>Genomic Encyclopedia of Type Strains, Phase IV (KMG-V): Genome sequencing to study the core and pangenomes of soil and plant-associated prokaryotes.</title>
        <authorList>
            <person name="Whitman W."/>
        </authorList>
    </citation>
    <scope>NUCLEOTIDE SEQUENCE [LARGE SCALE GENOMIC DNA]</scope>
    <source>
        <strain evidence="2 3">BR 10355</strain>
    </source>
</reference>
<name>A0A560MF31_9BRAD</name>
<feature type="transmembrane region" description="Helical" evidence="1">
    <location>
        <begin position="66"/>
        <end position="87"/>
    </location>
</feature>
<evidence type="ECO:0000313" key="2">
    <source>
        <dbReference type="EMBL" id="TWC05021.1"/>
    </source>
</evidence>
<dbReference type="Proteomes" id="UP000321304">
    <property type="component" value="Unassembled WGS sequence"/>
</dbReference>
<dbReference type="OrthoDB" id="8141449at2"/>